<sequence>YDIVGSTSDHNCVILNDIHINKMDYIQPANCTDNSFIAFSYSVFIIRSNVKIINVIDEQQYIFIWKVFVCASTCMP</sequence>
<dbReference type="STRING" id="400682.A0A1X7V9D6"/>
<reference evidence="1" key="1">
    <citation type="submission" date="2017-05" db="UniProtKB">
        <authorList>
            <consortium name="EnsemblMetazoa"/>
        </authorList>
    </citation>
    <scope>IDENTIFICATION</scope>
</reference>
<organism evidence="1">
    <name type="scientific">Amphimedon queenslandica</name>
    <name type="common">Sponge</name>
    <dbReference type="NCBI Taxonomy" id="400682"/>
    <lineage>
        <taxon>Eukaryota</taxon>
        <taxon>Metazoa</taxon>
        <taxon>Porifera</taxon>
        <taxon>Demospongiae</taxon>
        <taxon>Heteroscleromorpha</taxon>
        <taxon>Haplosclerida</taxon>
        <taxon>Niphatidae</taxon>
        <taxon>Amphimedon</taxon>
    </lineage>
</organism>
<name>A0A1X7V9D6_AMPQE</name>
<proteinExistence type="predicted"/>
<dbReference type="EnsemblMetazoa" id="Aqu2.1.36603_001">
    <property type="protein sequence ID" value="Aqu2.1.36603_001"/>
    <property type="gene ID" value="Aqu2.1.36603"/>
</dbReference>
<accession>A0A1X7V9D6</accession>
<dbReference type="InParanoid" id="A0A1X7V9D6"/>
<evidence type="ECO:0000313" key="1">
    <source>
        <dbReference type="EnsemblMetazoa" id="Aqu2.1.36603_001"/>
    </source>
</evidence>
<protein>
    <submittedName>
        <fullName evidence="1">Uncharacterized protein</fullName>
    </submittedName>
</protein>
<dbReference type="AlphaFoldDB" id="A0A1X7V9D6"/>